<dbReference type="EMBL" id="JARUJP010000017">
    <property type="protein sequence ID" value="MDW8802234.1"/>
    <property type="molecule type" value="Genomic_DNA"/>
</dbReference>
<gene>
    <name evidence="1" type="ORF">P8V03_13850</name>
</gene>
<accession>A0ABU4JVP4</accession>
<sequence length="110" mass="12518">MRKLLLLCLSVVLVGGLIKYTYISNKSKDINYAVENYFTTGIFNEYKMYQISSSDLSFSNGTVAVVKIDGTEKKIPHKKVAYSVFLEKTSRGTWKVKKVYPDEVAAKNEY</sequence>
<dbReference type="RefSeq" id="WP_318798594.1">
    <property type="nucleotide sequence ID" value="NZ_JARUJP010000017.1"/>
</dbReference>
<evidence type="ECO:0000313" key="2">
    <source>
        <dbReference type="Proteomes" id="UP001281656"/>
    </source>
</evidence>
<dbReference type="Proteomes" id="UP001281656">
    <property type="component" value="Unassembled WGS sequence"/>
</dbReference>
<protein>
    <recommendedName>
        <fullName evidence="3">DUF4829 domain-containing protein</fullName>
    </recommendedName>
</protein>
<name>A0ABU4JVP4_9CLOT</name>
<proteinExistence type="predicted"/>
<organism evidence="1 2">
    <name type="scientific">Clostridium tanneri</name>
    <dbReference type="NCBI Taxonomy" id="3037988"/>
    <lineage>
        <taxon>Bacteria</taxon>
        <taxon>Bacillati</taxon>
        <taxon>Bacillota</taxon>
        <taxon>Clostridia</taxon>
        <taxon>Eubacteriales</taxon>
        <taxon>Clostridiaceae</taxon>
        <taxon>Clostridium</taxon>
    </lineage>
</organism>
<comment type="caution">
    <text evidence="1">The sequence shown here is derived from an EMBL/GenBank/DDBJ whole genome shotgun (WGS) entry which is preliminary data.</text>
</comment>
<keyword evidence="2" id="KW-1185">Reference proteome</keyword>
<reference evidence="1 2" key="1">
    <citation type="submission" date="2023-04" db="EMBL/GenBank/DDBJ databases">
        <title>Clostridium tannerae sp. nov., isolated from the fecal material of an alpaca.</title>
        <authorList>
            <person name="Miller S."/>
            <person name="Hendry M."/>
            <person name="King J."/>
            <person name="Sankaranarayanan K."/>
            <person name="Lawson P.A."/>
        </authorList>
    </citation>
    <scope>NUCLEOTIDE SEQUENCE [LARGE SCALE GENOMIC DNA]</scope>
    <source>
        <strain evidence="1 2">A1-XYC3</strain>
    </source>
</reference>
<evidence type="ECO:0008006" key="3">
    <source>
        <dbReference type="Google" id="ProtNLM"/>
    </source>
</evidence>
<evidence type="ECO:0000313" key="1">
    <source>
        <dbReference type="EMBL" id="MDW8802234.1"/>
    </source>
</evidence>